<proteinExistence type="predicted"/>
<dbReference type="eggNOG" id="ENOG502SBH5">
    <property type="taxonomic scope" value="Eukaryota"/>
</dbReference>
<accession>A0A177A136</accession>
<organism evidence="2">
    <name type="scientific">Pseudogymnoascus destructans</name>
    <dbReference type="NCBI Taxonomy" id="655981"/>
    <lineage>
        <taxon>Eukaryota</taxon>
        <taxon>Fungi</taxon>
        <taxon>Dikarya</taxon>
        <taxon>Ascomycota</taxon>
        <taxon>Pezizomycotina</taxon>
        <taxon>Leotiomycetes</taxon>
        <taxon>Thelebolales</taxon>
        <taxon>Thelebolaceae</taxon>
        <taxon>Pseudogymnoascus</taxon>
    </lineage>
</organism>
<dbReference type="RefSeq" id="XP_024321106.1">
    <property type="nucleotide sequence ID" value="XM_024471434.1"/>
</dbReference>
<evidence type="ECO:0008006" key="3">
    <source>
        <dbReference type="Google" id="ProtNLM"/>
    </source>
</evidence>
<protein>
    <recommendedName>
        <fullName evidence="3">Spo12</fullName>
    </recommendedName>
</protein>
<name>A0A177A136_9PEZI</name>
<dbReference type="EMBL" id="KV441407">
    <property type="protein sequence ID" value="OAF55807.1"/>
    <property type="molecule type" value="Genomic_DNA"/>
</dbReference>
<evidence type="ECO:0000256" key="1">
    <source>
        <dbReference type="SAM" id="MobiDB-lite"/>
    </source>
</evidence>
<feature type="region of interest" description="Disordered" evidence="1">
    <location>
        <begin position="1"/>
        <end position="28"/>
    </location>
</feature>
<dbReference type="Proteomes" id="UP000077154">
    <property type="component" value="Unassembled WGS sequence"/>
</dbReference>
<dbReference type="AlphaFoldDB" id="A0A177A136"/>
<evidence type="ECO:0000313" key="2">
    <source>
        <dbReference type="EMBL" id="OAF55807.1"/>
    </source>
</evidence>
<gene>
    <name evidence="2" type="ORF">VC83_07870</name>
</gene>
<dbReference type="InterPro" id="IPR007727">
    <property type="entry name" value="Spo12"/>
</dbReference>
<dbReference type="Pfam" id="PF05032">
    <property type="entry name" value="Spo12"/>
    <property type="match status" value="1"/>
</dbReference>
<dbReference type="OrthoDB" id="5578329at2759"/>
<sequence>MSSTVLGDKDVNAAQTVHATESKPDIKSMEYHRQVLQSRLEEDKGKPTYVSPSDNIMSPCTAKLSAYRNKHVMKAKPKSLFAKASSKNLGSADMFADKPTEPKADVDMQ</sequence>
<dbReference type="VEuPathDB" id="FungiDB:GMDG_08381"/>
<reference evidence="2" key="1">
    <citation type="submission" date="2016-03" db="EMBL/GenBank/DDBJ databases">
        <title>Updated assembly of Pseudogymnoascus destructans, the fungus causing white-nose syndrome of bats.</title>
        <authorList>
            <person name="Palmer J.M."/>
            <person name="Drees K.P."/>
            <person name="Foster J.T."/>
            <person name="Lindner D.L."/>
        </authorList>
    </citation>
    <scope>NUCLEOTIDE SEQUENCE [LARGE SCALE GENOMIC DNA]</scope>
    <source>
        <strain evidence="2">20631-21</strain>
    </source>
</reference>
<dbReference type="GeneID" id="36290914"/>